<evidence type="ECO:0000313" key="2">
    <source>
        <dbReference type="EMBL" id="KAK5995966.1"/>
    </source>
</evidence>
<feature type="compositionally biased region" description="Acidic residues" evidence="1">
    <location>
        <begin position="494"/>
        <end position="508"/>
    </location>
</feature>
<comment type="caution">
    <text evidence="2">The sequence shown here is derived from an EMBL/GenBank/DDBJ whole genome shotgun (WGS) entry which is preliminary data.</text>
</comment>
<name>A0ABR0SUW8_9HYPO</name>
<dbReference type="Proteomes" id="UP001338125">
    <property type="component" value="Unassembled WGS sequence"/>
</dbReference>
<evidence type="ECO:0000313" key="3">
    <source>
        <dbReference type="Proteomes" id="UP001338125"/>
    </source>
</evidence>
<feature type="region of interest" description="Disordered" evidence="1">
    <location>
        <begin position="490"/>
        <end position="528"/>
    </location>
</feature>
<gene>
    <name evidence="2" type="ORF">PT974_04386</name>
</gene>
<dbReference type="PANTHER" id="PTHR40628">
    <property type="entry name" value="CHROMO DOMAIN-CONTAINING PROTEIN"/>
    <property type="match status" value="1"/>
</dbReference>
<keyword evidence="3" id="KW-1185">Reference proteome</keyword>
<dbReference type="EMBL" id="JAVFKD010000004">
    <property type="protein sequence ID" value="KAK5995966.1"/>
    <property type="molecule type" value="Genomic_DNA"/>
</dbReference>
<evidence type="ECO:0000256" key="1">
    <source>
        <dbReference type="SAM" id="MobiDB-lite"/>
    </source>
</evidence>
<sequence>MANEDKNLPCGDWVFSNASNCSYARDRFWFGDDYQPIESFVNSTVNSPPIPIIGIGTVVLPVKTLLSTTSPNSRGTLRLANVLHLPNAAANVIGLSSLNEFEVSSSGGETFNTEVFDPRTGKYVAFFGSKTINSRLGPCLLELSEYPIGPRVAHMQPEPGVFTIYSATWPVAEQEKWLGQQLNHGPPRATESNPEMRLSQAESAWLQKHYRGEYKFLLVHGLSIYKEEDREEGRAILRAFMAYDEAESSPSKQHHNDEQVSIAIRPVPKIDELTEQPSDEHKLWLEKHIRRRWDGNVADGYFTGEELGYLKRDWGNSSAFIYSIGLNFYCKEDCEKAQRLAKTLNKEYQESEYVEHQVHDRLFSHHQLYYINRGYGNSALFMERMELDIDDKGDRREAESLAKEYCDDPLDDEDEHAVAIVMSRWNTGKSHSGPSKLADHFFSHDELDFVNKSYGDSMTFMICFGLKYYNGKHCRKAGRIVSFLMSRPIKPAEGGDEDDWTDEEEVSSDEIPVSKKAPTRSHVGNFTT</sequence>
<organism evidence="2 3">
    <name type="scientific">Cladobotryum mycophilum</name>
    <dbReference type="NCBI Taxonomy" id="491253"/>
    <lineage>
        <taxon>Eukaryota</taxon>
        <taxon>Fungi</taxon>
        <taxon>Dikarya</taxon>
        <taxon>Ascomycota</taxon>
        <taxon>Pezizomycotina</taxon>
        <taxon>Sordariomycetes</taxon>
        <taxon>Hypocreomycetidae</taxon>
        <taxon>Hypocreales</taxon>
        <taxon>Hypocreaceae</taxon>
        <taxon>Cladobotryum</taxon>
    </lineage>
</organism>
<reference evidence="2 3" key="1">
    <citation type="submission" date="2024-01" db="EMBL/GenBank/DDBJ databases">
        <title>Complete genome of Cladobotryum mycophilum ATHUM6906.</title>
        <authorList>
            <person name="Christinaki A.C."/>
            <person name="Myridakis A.I."/>
            <person name="Kouvelis V.N."/>
        </authorList>
    </citation>
    <scope>NUCLEOTIDE SEQUENCE [LARGE SCALE GENOMIC DNA]</scope>
    <source>
        <strain evidence="2 3">ATHUM6906</strain>
    </source>
</reference>
<accession>A0ABR0SUW8</accession>
<dbReference type="PANTHER" id="PTHR40628:SF1">
    <property type="entry name" value="CHROMO DOMAIN-CONTAINING PROTEIN"/>
    <property type="match status" value="1"/>
</dbReference>
<protein>
    <submittedName>
        <fullName evidence="2">Uncharacterized protein</fullName>
    </submittedName>
</protein>
<proteinExistence type="predicted"/>